<proteinExistence type="predicted"/>
<sequence length="154" mass="17117">MMTSAGKKGVPPPDTLKFPFAVLRCLVRGRGKGKRGPLAQGGKLNRSVCVWVCVWVRVCGCVSQTWPETTRIEILFERKHNKTHRNMVQEERGVILKVNKQNRRVVKVLSLLSSQQRGRGGAGPTGERLMWGFTNPSGSYVFPLAVCLTKVSLL</sequence>
<evidence type="ECO:0000313" key="1">
    <source>
        <dbReference type="EMBL" id="KAK5599716.1"/>
    </source>
</evidence>
<dbReference type="Proteomes" id="UP001311232">
    <property type="component" value="Unassembled WGS sequence"/>
</dbReference>
<evidence type="ECO:0000313" key="2">
    <source>
        <dbReference type="Proteomes" id="UP001311232"/>
    </source>
</evidence>
<protein>
    <submittedName>
        <fullName evidence="1">Uncharacterized protein</fullName>
    </submittedName>
</protein>
<dbReference type="EMBL" id="JAHHUM010002918">
    <property type="protein sequence ID" value="KAK5599716.1"/>
    <property type="molecule type" value="Genomic_DNA"/>
</dbReference>
<organism evidence="1 2">
    <name type="scientific">Crenichthys baileyi</name>
    <name type="common">White River springfish</name>
    <dbReference type="NCBI Taxonomy" id="28760"/>
    <lineage>
        <taxon>Eukaryota</taxon>
        <taxon>Metazoa</taxon>
        <taxon>Chordata</taxon>
        <taxon>Craniata</taxon>
        <taxon>Vertebrata</taxon>
        <taxon>Euteleostomi</taxon>
        <taxon>Actinopterygii</taxon>
        <taxon>Neopterygii</taxon>
        <taxon>Teleostei</taxon>
        <taxon>Neoteleostei</taxon>
        <taxon>Acanthomorphata</taxon>
        <taxon>Ovalentaria</taxon>
        <taxon>Atherinomorphae</taxon>
        <taxon>Cyprinodontiformes</taxon>
        <taxon>Goodeidae</taxon>
        <taxon>Crenichthys</taxon>
    </lineage>
</organism>
<name>A0AAV9QQE5_9TELE</name>
<dbReference type="AlphaFoldDB" id="A0AAV9QQE5"/>
<comment type="caution">
    <text evidence="1">The sequence shown here is derived from an EMBL/GenBank/DDBJ whole genome shotgun (WGS) entry which is preliminary data.</text>
</comment>
<reference evidence="1 2" key="1">
    <citation type="submission" date="2021-06" db="EMBL/GenBank/DDBJ databases">
        <authorList>
            <person name="Palmer J.M."/>
        </authorList>
    </citation>
    <scope>NUCLEOTIDE SEQUENCE [LARGE SCALE GENOMIC DNA]</scope>
    <source>
        <strain evidence="1 2">MEX-2019</strain>
        <tissue evidence="1">Muscle</tissue>
    </source>
</reference>
<accession>A0AAV9QQE5</accession>
<keyword evidence="2" id="KW-1185">Reference proteome</keyword>
<gene>
    <name evidence="1" type="ORF">CRENBAI_016751</name>
</gene>